<evidence type="ECO:0000313" key="2">
    <source>
        <dbReference type="EMBL" id="TWI71817.1"/>
    </source>
</evidence>
<dbReference type="RefSeq" id="WP_144684727.1">
    <property type="nucleotide sequence ID" value="NZ_VLLC01000012.1"/>
</dbReference>
<comment type="caution">
    <text evidence="2">The sequence shown here is derived from an EMBL/GenBank/DDBJ whole genome shotgun (WGS) entry which is preliminary data.</text>
</comment>
<feature type="transmembrane region" description="Helical" evidence="1">
    <location>
        <begin position="20"/>
        <end position="47"/>
    </location>
</feature>
<keyword evidence="3" id="KW-1185">Reference proteome</keyword>
<dbReference type="OrthoDB" id="9824632at2"/>
<protein>
    <submittedName>
        <fullName evidence="2">Uncharacterized protein</fullName>
    </submittedName>
</protein>
<dbReference type="Proteomes" id="UP000318307">
    <property type="component" value="Unassembled WGS sequence"/>
</dbReference>
<keyword evidence="1" id="KW-0472">Membrane</keyword>
<name>A0A562RRS0_9BACT</name>
<proteinExistence type="predicted"/>
<evidence type="ECO:0000256" key="1">
    <source>
        <dbReference type="SAM" id="Phobius"/>
    </source>
</evidence>
<gene>
    <name evidence="2" type="ORF">LZ24_01834</name>
</gene>
<accession>A0A562RRS0</accession>
<dbReference type="AlphaFoldDB" id="A0A562RRS0"/>
<keyword evidence="1" id="KW-1133">Transmembrane helix</keyword>
<organism evidence="2 3">
    <name type="scientific">Desulfobotulus alkaliphilus</name>
    <dbReference type="NCBI Taxonomy" id="622671"/>
    <lineage>
        <taxon>Bacteria</taxon>
        <taxon>Pseudomonadati</taxon>
        <taxon>Thermodesulfobacteriota</taxon>
        <taxon>Desulfobacteria</taxon>
        <taxon>Desulfobacterales</taxon>
        <taxon>Desulfobacteraceae</taxon>
        <taxon>Desulfobotulus</taxon>
    </lineage>
</organism>
<sequence length="205" mass="22419">MQEKNQHTGRDFDAVSSLLLSSAGMALVTTLLTLTLMTLSGFALLYFATRDIQVSGNDRVSRILLHRVEGLGLYVSHHIWGKDPDRLLRGSPEREPWLQSEDAAADLAGLGAGKSFKWLTDKEFNAFVGSWPETTSGEVFFLNDSQVLPFLAGGSGRVLVVDMGPSGVGSQDIGGAVLHEYIVFSEYDDGRGNVRFLETGLRRKQ</sequence>
<reference evidence="2 3" key="1">
    <citation type="submission" date="2019-07" db="EMBL/GenBank/DDBJ databases">
        <title>Genome sequencing of 100 strains of the haloalkaliphilic chemolithoautotrophic sulfur-oxidizing bacterium Thioalkalivibrio.</title>
        <authorList>
            <person name="Muyzer G."/>
        </authorList>
    </citation>
    <scope>NUCLEOTIDE SEQUENCE [LARGE SCALE GENOMIC DNA]</scope>
    <source>
        <strain evidence="2 3">ASO4-4</strain>
    </source>
</reference>
<evidence type="ECO:0000313" key="3">
    <source>
        <dbReference type="Proteomes" id="UP000318307"/>
    </source>
</evidence>
<keyword evidence="1" id="KW-0812">Transmembrane</keyword>
<dbReference type="EMBL" id="VLLC01000012">
    <property type="protein sequence ID" value="TWI71817.1"/>
    <property type="molecule type" value="Genomic_DNA"/>
</dbReference>